<sequence>MRQGDRFGIPSVYNATPPPMKQSCKLERSNWHWLCHRRIERSMVKLVLGFRLAQDNRIVAGELLFHIRRIKNKDDALALKINLEMAYYRVDWGLGTDSGGLWFS</sequence>
<name>A0AAD6L2J0_9ROSI</name>
<keyword evidence="2" id="KW-1185">Reference proteome</keyword>
<evidence type="ECO:0000313" key="2">
    <source>
        <dbReference type="Proteomes" id="UP001162972"/>
    </source>
</evidence>
<dbReference type="Proteomes" id="UP001162972">
    <property type="component" value="Chromosome 13"/>
</dbReference>
<organism evidence="1 2">
    <name type="scientific">Salix udensis</name>
    <dbReference type="NCBI Taxonomy" id="889485"/>
    <lineage>
        <taxon>Eukaryota</taxon>
        <taxon>Viridiplantae</taxon>
        <taxon>Streptophyta</taxon>
        <taxon>Embryophyta</taxon>
        <taxon>Tracheophyta</taxon>
        <taxon>Spermatophyta</taxon>
        <taxon>Magnoliopsida</taxon>
        <taxon>eudicotyledons</taxon>
        <taxon>Gunneridae</taxon>
        <taxon>Pentapetalae</taxon>
        <taxon>rosids</taxon>
        <taxon>fabids</taxon>
        <taxon>Malpighiales</taxon>
        <taxon>Salicaceae</taxon>
        <taxon>Saliceae</taxon>
        <taxon>Salix</taxon>
    </lineage>
</organism>
<gene>
    <name evidence="1" type="ORF">OIU84_017742</name>
</gene>
<dbReference type="AlphaFoldDB" id="A0AAD6L2J0"/>
<comment type="caution">
    <text evidence="1">The sequence shown here is derived from an EMBL/GenBank/DDBJ whole genome shotgun (WGS) entry which is preliminary data.</text>
</comment>
<reference evidence="1 2" key="1">
    <citation type="journal article" date="2023" name="Int. J. Mol. Sci.">
        <title>De Novo Assembly and Annotation of 11 Diverse Shrub Willow (Salix) Genomes Reveals Novel Gene Organization in Sex-Linked Regions.</title>
        <authorList>
            <person name="Hyden B."/>
            <person name="Feng K."/>
            <person name="Yates T.B."/>
            <person name="Jawdy S."/>
            <person name="Cereghino C."/>
            <person name="Smart L.B."/>
            <person name="Muchero W."/>
        </authorList>
    </citation>
    <scope>NUCLEOTIDE SEQUENCE [LARGE SCALE GENOMIC DNA]</scope>
    <source>
        <tissue evidence="1">Shoot tip</tissue>
    </source>
</reference>
<proteinExistence type="predicted"/>
<dbReference type="EMBL" id="JAPFFJ010000002">
    <property type="protein sequence ID" value="KAJ6434093.1"/>
    <property type="molecule type" value="Genomic_DNA"/>
</dbReference>
<evidence type="ECO:0000313" key="1">
    <source>
        <dbReference type="EMBL" id="KAJ6434093.1"/>
    </source>
</evidence>
<protein>
    <submittedName>
        <fullName evidence="1">Uncharacterized protein</fullName>
    </submittedName>
</protein>
<accession>A0AAD6L2J0</accession>